<protein>
    <submittedName>
        <fullName evidence="2">Phage tail completion protein</fullName>
    </submittedName>
</protein>
<proteinExistence type="predicted"/>
<dbReference type="Pfam" id="PF05069">
    <property type="entry name" value="Phage_tail_S"/>
    <property type="match status" value="1"/>
</dbReference>
<sequence length="148" mass="17220">MRDFIQLEAWMAGLLEQVSPAQRRKLTAKWARDLRQSQQQRIQKQQNPDGSAYEARKPQKRMKKGRISRKMFRKIRTARYLKAKATSDVAEVSFSNSRVNDIARVHQYGLRERLGKRGSIKYPQRQLLGVTEADVARVGDELINHLSQ</sequence>
<evidence type="ECO:0000256" key="1">
    <source>
        <dbReference type="SAM" id="MobiDB-lite"/>
    </source>
</evidence>
<keyword evidence="3" id="KW-1185">Reference proteome</keyword>
<dbReference type="Proteomes" id="UP000014012">
    <property type="component" value="Unassembled WGS sequence"/>
</dbReference>
<dbReference type="InterPro" id="IPR006522">
    <property type="entry name" value="Phage_virion_morphogenesis"/>
</dbReference>
<accession>R8ANB7</accession>
<feature type="compositionally biased region" description="Low complexity" evidence="1">
    <location>
        <begin position="37"/>
        <end position="46"/>
    </location>
</feature>
<dbReference type="HOGENOM" id="CLU_112412_1_0_6"/>
<organism evidence="2 3">
    <name type="scientific">Plesiomonas shigelloides 302-73</name>
    <dbReference type="NCBI Taxonomy" id="1315976"/>
    <lineage>
        <taxon>Bacteria</taxon>
        <taxon>Pseudomonadati</taxon>
        <taxon>Pseudomonadota</taxon>
        <taxon>Gammaproteobacteria</taxon>
        <taxon>Enterobacterales</taxon>
        <taxon>Enterobacteriaceae</taxon>
        <taxon>Plesiomonas</taxon>
    </lineage>
</organism>
<dbReference type="EMBL" id="AQQO01000358">
    <property type="protein sequence ID" value="EON87816.1"/>
    <property type="molecule type" value="Genomic_DNA"/>
</dbReference>
<comment type="caution">
    <text evidence="2">The sequence shown here is derived from an EMBL/GenBank/DDBJ whole genome shotgun (WGS) entry which is preliminary data.</text>
</comment>
<name>R8ANB7_PLESH</name>
<dbReference type="AlphaFoldDB" id="R8ANB7"/>
<reference evidence="2 3" key="1">
    <citation type="journal article" date="2013" name="Genome Announc.">
        <title>Genome Sequence of Plesiomonas shigelloides Strain 302-73 (Serotype O1).</title>
        <authorList>
            <person name="Pique N."/>
            <person name="Aquilini E."/>
            <person name="Alioto T."/>
            <person name="Minana-Galbis D."/>
            <person name="Tomas J.M."/>
        </authorList>
    </citation>
    <scope>NUCLEOTIDE SEQUENCE [LARGE SCALE GENOMIC DNA]</scope>
    <source>
        <strain evidence="2 3">302-73</strain>
    </source>
</reference>
<evidence type="ECO:0000313" key="2">
    <source>
        <dbReference type="EMBL" id="EON87816.1"/>
    </source>
</evidence>
<gene>
    <name evidence="2" type="ORF">PLESHI_14361</name>
</gene>
<dbReference type="PATRIC" id="fig|1315976.3.peg.2744"/>
<dbReference type="NCBIfam" id="TIGR01635">
    <property type="entry name" value="tail_comp_S"/>
    <property type="match status" value="1"/>
</dbReference>
<feature type="region of interest" description="Disordered" evidence="1">
    <location>
        <begin position="37"/>
        <end position="66"/>
    </location>
</feature>
<evidence type="ECO:0000313" key="3">
    <source>
        <dbReference type="Proteomes" id="UP000014012"/>
    </source>
</evidence>